<comment type="caution">
    <text evidence="2">The sequence shown here is derived from an EMBL/GenBank/DDBJ whole genome shotgun (WGS) entry which is preliminary data.</text>
</comment>
<dbReference type="InterPro" id="IPR029063">
    <property type="entry name" value="SAM-dependent_MTases_sf"/>
</dbReference>
<dbReference type="Proteomes" id="UP000766570">
    <property type="component" value="Unassembled WGS sequence"/>
</dbReference>
<accession>A0ABS4WDX3</accession>
<evidence type="ECO:0000256" key="1">
    <source>
        <dbReference type="SAM" id="Phobius"/>
    </source>
</evidence>
<keyword evidence="3" id="KW-1185">Reference proteome</keyword>
<dbReference type="Gene3D" id="3.40.50.150">
    <property type="entry name" value="Vaccinia Virus protein VP39"/>
    <property type="match status" value="1"/>
</dbReference>
<sequence>MCAASASALVAQWGLSIVFTAVLTAAALSMLVVVMSDSRSLNAKSIKLISFIQTQEGQYRDVKRSQQAVEQALDRLTSDTKNILFNVATLSDRSNSLNRNFDQFERRADTSAIAFSDRLGSLQSRFEELRGDSSRHTTDVNEIWRKYFEAFDQSLREITAADGPLERILMGVRRLTNLSRAEHLEINDKIKALEIGSAEIERIVDTSIKTSMVQVRNRMARHVTDTVLEGTKQTEILLQLLPRLKDVEKLLPSTGGYAMDAQALLHLVNLLEARKPKFILELGGGTSTIWMGHICRQFGTKIISVDHLEDYLDATRAAVIRHGLEDIVDCRHAPLEKIVVDGREYDWYSKTGFSGIDGIDFLLIDGPPESTGPEARYPAVPVLSELLAPEALIVLDDTHRGTEKNILISWKENANNLRIVDSGVSRLGVLEKF</sequence>
<protein>
    <submittedName>
        <fullName evidence="2">O-methyltransferase YrrM</fullName>
    </submittedName>
</protein>
<dbReference type="SUPFAM" id="SSF53335">
    <property type="entry name" value="S-adenosyl-L-methionine-dependent methyltransferases"/>
    <property type="match status" value="1"/>
</dbReference>
<gene>
    <name evidence="2" type="ORF">JOF46_002326</name>
</gene>
<dbReference type="EMBL" id="JAGIOE010000001">
    <property type="protein sequence ID" value="MBP2374414.1"/>
    <property type="molecule type" value="Genomic_DNA"/>
</dbReference>
<feature type="transmembrane region" description="Helical" evidence="1">
    <location>
        <begin position="13"/>
        <end position="34"/>
    </location>
</feature>
<keyword evidence="1" id="KW-1133">Transmembrane helix</keyword>
<keyword evidence="1" id="KW-0472">Membrane</keyword>
<reference evidence="2 3" key="1">
    <citation type="submission" date="2021-03" db="EMBL/GenBank/DDBJ databases">
        <title>Sequencing the genomes of 1000 actinobacteria strains.</title>
        <authorList>
            <person name="Klenk H.-P."/>
        </authorList>
    </citation>
    <scope>NUCLEOTIDE SEQUENCE [LARGE SCALE GENOMIC DNA]</scope>
    <source>
        <strain evidence="2 3">DSM 15454</strain>
    </source>
</reference>
<evidence type="ECO:0000313" key="2">
    <source>
        <dbReference type="EMBL" id="MBP2374414.1"/>
    </source>
</evidence>
<keyword evidence="1" id="KW-0812">Transmembrane</keyword>
<evidence type="ECO:0000313" key="3">
    <source>
        <dbReference type="Proteomes" id="UP000766570"/>
    </source>
</evidence>
<organism evidence="2 3">
    <name type="scientific">Paeniglutamicibacter psychrophenolicus</name>
    <dbReference type="NCBI Taxonomy" id="257454"/>
    <lineage>
        <taxon>Bacteria</taxon>
        <taxon>Bacillati</taxon>
        <taxon>Actinomycetota</taxon>
        <taxon>Actinomycetes</taxon>
        <taxon>Micrococcales</taxon>
        <taxon>Micrococcaceae</taxon>
        <taxon>Paeniglutamicibacter</taxon>
    </lineage>
</organism>
<name>A0ABS4WDX3_9MICC</name>
<dbReference type="Pfam" id="PF13578">
    <property type="entry name" value="Methyltransf_24"/>
    <property type="match status" value="1"/>
</dbReference>
<proteinExistence type="predicted"/>